<feature type="active site" description="Proton acceptor" evidence="3">
    <location>
        <position position="180"/>
    </location>
</feature>
<proteinExistence type="inferred from homology"/>
<feature type="binding site" evidence="5">
    <location>
        <begin position="123"/>
        <end position="125"/>
    </location>
    <ligand>
        <name>NAD(+)</name>
        <dbReference type="ChEBI" id="CHEBI:57540"/>
    </ligand>
</feature>
<feature type="binding site" evidence="4">
    <location>
        <position position="86"/>
    </location>
    <ligand>
        <name>substrate</name>
    </ligand>
</feature>
<reference evidence="9" key="1">
    <citation type="journal article" date="2021" name="PeerJ">
        <title>Extensive microbial diversity within the chicken gut microbiome revealed by metagenomics and culture.</title>
        <authorList>
            <person name="Gilroy R."/>
            <person name="Ravi A."/>
            <person name="Getino M."/>
            <person name="Pursley I."/>
            <person name="Horton D.L."/>
            <person name="Alikhan N.F."/>
            <person name="Baker D."/>
            <person name="Gharbi K."/>
            <person name="Hall N."/>
            <person name="Watson M."/>
            <person name="Adriaenssens E.M."/>
            <person name="Foster-Nyarko E."/>
            <person name="Jarju S."/>
            <person name="Secka A."/>
            <person name="Antonio M."/>
            <person name="Oren A."/>
            <person name="Chaudhuri R.R."/>
            <person name="La Ragione R."/>
            <person name="Hildebrand F."/>
            <person name="Pallen M.J."/>
        </authorList>
    </citation>
    <scope>NUCLEOTIDE SEQUENCE</scope>
    <source>
        <strain evidence="9">5134</strain>
    </source>
</reference>
<evidence type="ECO:0000259" key="8">
    <source>
        <dbReference type="Pfam" id="PF02866"/>
    </source>
</evidence>
<dbReference type="Pfam" id="PF00056">
    <property type="entry name" value="Ldh_1_N"/>
    <property type="match status" value="1"/>
</dbReference>
<accession>A0A9D1YZF8</accession>
<feature type="domain" description="Lactate/malate dehydrogenase N-terminal" evidence="7">
    <location>
        <begin position="8"/>
        <end position="145"/>
    </location>
</feature>
<evidence type="ECO:0000256" key="4">
    <source>
        <dbReference type="PIRSR" id="PIRSR000102-2"/>
    </source>
</evidence>
<evidence type="ECO:0000256" key="1">
    <source>
        <dbReference type="ARBA" id="ARBA00009613"/>
    </source>
</evidence>
<dbReference type="InterPro" id="IPR036291">
    <property type="entry name" value="NAD(P)-bd_dom_sf"/>
</dbReference>
<evidence type="ECO:0000313" key="10">
    <source>
        <dbReference type="Proteomes" id="UP000886844"/>
    </source>
</evidence>
<feature type="binding site" evidence="5">
    <location>
        <begin position="13"/>
        <end position="19"/>
    </location>
    <ligand>
        <name>NAD(+)</name>
        <dbReference type="ChEBI" id="CHEBI:57540"/>
    </ligand>
</feature>
<dbReference type="SUPFAM" id="SSF56327">
    <property type="entry name" value="LDH C-terminal domain-like"/>
    <property type="match status" value="1"/>
</dbReference>
<evidence type="ECO:0000313" key="9">
    <source>
        <dbReference type="EMBL" id="HIY67920.1"/>
    </source>
</evidence>
<feature type="binding site" evidence="5">
    <location>
        <position position="99"/>
    </location>
    <ligand>
        <name>NAD(+)</name>
        <dbReference type="ChEBI" id="CHEBI:57540"/>
    </ligand>
</feature>
<keyword evidence="5" id="KW-0520">NAD</keyword>
<dbReference type="PIRSF" id="PIRSF000102">
    <property type="entry name" value="Lac_mal_DH"/>
    <property type="match status" value="1"/>
</dbReference>
<keyword evidence="2 6" id="KW-0560">Oxidoreductase</keyword>
<dbReference type="SUPFAM" id="SSF51735">
    <property type="entry name" value="NAD(P)-binding Rossmann-fold domains"/>
    <property type="match status" value="1"/>
</dbReference>
<feature type="binding site" evidence="5">
    <location>
        <position position="39"/>
    </location>
    <ligand>
        <name>NAD(+)</name>
        <dbReference type="ChEBI" id="CHEBI:57540"/>
    </ligand>
</feature>
<dbReference type="GO" id="GO:0016616">
    <property type="term" value="F:oxidoreductase activity, acting on the CH-OH group of donors, NAD or NADP as acceptor"/>
    <property type="evidence" value="ECO:0007669"/>
    <property type="project" value="InterPro"/>
</dbReference>
<evidence type="ECO:0000256" key="5">
    <source>
        <dbReference type="PIRSR" id="PIRSR000102-3"/>
    </source>
</evidence>
<evidence type="ECO:0000256" key="2">
    <source>
        <dbReference type="ARBA" id="ARBA00023002"/>
    </source>
</evidence>
<dbReference type="EMBL" id="DXDA01000007">
    <property type="protein sequence ID" value="HIY67920.1"/>
    <property type="molecule type" value="Genomic_DNA"/>
</dbReference>
<comment type="caution">
    <text evidence="9">The sequence shown here is derived from an EMBL/GenBank/DDBJ whole genome shotgun (WGS) entry which is preliminary data.</text>
</comment>
<organism evidence="9 10">
    <name type="scientific">Candidatus Alistipes intestinigallinarum</name>
    <dbReference type="NCBI Taxonomy" id="2838440"/>
    <lineage>
        <taxon>Bacteria</taxon>
        <taxon>Pseudomonadati</taxon>
        <taxon>Bacteroidota</taxon>
        <taxon>Bacteroidia</taxon>
        <taxon>Bacteroidales</taxon>
        <taxon>Rikenellaceae</taxon>
        <taxon>Alistipes</taxon>
    </lineage>
</organism>
<dbReference type="Pfam" id="PF02866">
    <property type="entry name" value="Ldh_1_C"/>
    <property type="match status" value="1"/>
</dbReference>
<dbReference type="InterPro" id="IPR001236">
    <property type="entry name" value="Lactate/malate_DH_N"/>
</dbReference>
<dbReference type="InterPro" id="IPR001557">
    <property type="entry name" value="L-lactate/malate_DH"/>
</dbReference>
<dbReference type="GO" id="GO:0006108">
    <property type="term" value="P:malate metabolic process"/>
    <property type="evidence" value="ECO:0007669"/>
    <property type="project" value="InterPro"/>
</dbReference>
<comment type="similarity">
    <text evidence="1">Belongs to the LDH/MDH superfamily. MDH type 2 family.</text>
</comment>
<reference evidence="9" key="2">
    <citation type="submission" date="2021-04" db="EMBL/GenBank/DDBJ databases">
        <authorList>
            <person name="Gilroy R."/>
        </authorList>
    </citation>
    <scope>NUCLEOTIDE SEQUENCE</scope>
    <source>
        <strain evidence="9">5134</strain>
    </source>
</reference>
<dbReference type="PANTHER" id="PTHR23382">
    <property type="entry name" value="MALATE DEHYDROGENASE"/>
    <property type="match status" value="1"/>
</dbReference>
<evidence type="ECO:0000256" key="6">
    <source>
        <dbReference type="RuleBase" id="RU003369"/>
    </source>
</evidence>
<gene>
    <name evidence="9" type="ORF">H9828_00715</name>
</gene>
<protein>
    <submittedName>
        <fullName evidence="9">Malate dehydrogenase</fullName>
    </submittedName>
</protein>
<dbReference type="GO" id="GO:0016615">
    <property type="term" value="F:malate dehydrogenase activity"/>
    <property type="evidence" value="ECO:0007669"/>
    <property type="project" value="InterPro"/>
</dbReference>
<dbReference type="AlphaFoldDB" id="A0A9D1YZF8"/>
<dbReference type="InterPro" id="IPR010945">
    <property type="entry name" value="Malate_DH_type2"/>
</dbReference>
<dbReference type="InterPro" id="IPR022383">
    <property type="entry name" value="Lactate/malate_DH_C"/>
</dbReference>
<evidence type="ECO:0000259" key="7">
    <source>
        <dbReference type="Pfam" id="PF00056"/>
    </source>
</evidence>
<dbReference type="Gene3D" id="3.40.50.720">
    <property type="entry name" value="NAD(P)-binding Rossmann-like Domain"/>
    <property type="match status" value="1"/>
</dbReference>
<name>A0A9D1YZF8_9BACT</name>
<dbReference type="Gene3D" id="3.90.110.10">
    <property type="entry name" value="Lactate dehydrogenase/glycoside hydrolase, family 4, C-terminal"/>
    <property type="match status" value="1"/>
</dbReference>
<dbReference type="Proteomes" id="UP000886844">
    <property type="component" value="Unassembled WGS sequence"/>
</dbReference>
<sequence length="332" mass="36406">MEFLTNEKLTIVGAAGMIGSNMAQTALMMRLTPNICLYDPFGPALEGVAEELYHCAFEGVNITWTTDIKEALTGAAYVVSSGGAARKAGMTREDLLKGNAQIAEEFGKNLKTYCPDVKHVVVIFNPADITGLITLIYSGLKPSQVTTLAALDSTRLRSELAKYFKISPDEVRNCRTYGGHGEQMAVFASTTMVAGKPLSELIGTQMPEADWAELQQRVIQGGKHIIDLRGRSSFQSPAYISICMIAAAMGGKAFEYPAGTYVHNGEFNHIMMAMETEITKDGVRYKDVKGTPEEHKKLQESYEHLTKLRDEVIEMGVLPAIDKWGELNPNLK</sequence>
<feature type="binding site" evidence="4">
    <location>
        <position position="92"/>
    </location>
    <ligand>
        <name>substrate</name>
    </ligand>
</feature>
<evidence type="ECO:0000256" key="3">
    <source>
        <dbReference type="PIRSR" id="PIRSR000102-1"/>
    </source>
</evidence>
<feature type="binding site" evidence="4">
    <location>
        <position position="155"/>
    </location>
    <ligand>
        <name>substrate</name>
    </ligand>
</feature>
<dbReference type="InterPro" id="IPR015955">
    <property type="entry name" value="Lactate_DH/Glyco_Ohase_4_C"/>
</dbReference>
<feature type="domain" description="Lactate/malate dehydrogenase C-terminal" evidence="8">
    <location>
        <begin position="150"/>
        <end position="312"/>
    </location>
</feature>
<feature type="binding site" evidence="4">
    <location>
        <position position="125"/>
    </location>
    <ligand>
        <name>substrate</name>
    </ligand>
</feature>